<dbReference type="Gene3D" id="3.30.430.20">
    <property type="entry name" value="Gnk2 domain, C-X8-C-X2-C motif"/>
    <property type="match status" value="1"/>
</dbReference>
<evidence type="ECO:0000313" key="18">
    <source>
        <dbReference type="Proteomes" id="UP001634007"/>
    </source>
</evidence>
<protein>
    <recommendedName>
        <fullName evidence="16">Gnk2-homologous domain-containing protein</fullName>
    </recommendedName>
</protein>
<comment type="similarity">
    <text evidence="14">Belongs to the cysteine-rich repeat secretory protein family. Plasmodesmata-located proteins (PDLD) subfamily.</text>
</comment>
<evidence type="ECO:0000256" key="11">
    <source>
        <dbReference type="ARBA" id="ARBA00023035"/>
    </source>
</evidence>
<organism evidence="17 18">
    <name type="scientific">Eucalyptus globulus</name>
    <name type="common">Tasmanian blue gum</name>
    <dbReference type="NCBI Taxonomy" id="34317"/>
    <lineage>
        <taxon>Eukaryota</taxon>
        <taxon>Viridiplantae</taxon>
        <taxon>Streptophyta</taxon>
        <taxon>Embryophyta</taxon>
        <taxon>Tracheophyta</taxon>
        <taxon>Spermatophyta</taxon>
        <taxon>Magnoliopsida</taxon>
        <taxon>eudicotyledons</taxon>
        <taxon>Gunneridae</taxon>
        <taxon>Pentapetalae</taxon>
        <taxon>rosids</taxon>
        <taxon>malvids</taxon>
        <taxon>Myrtales</taxon>
        <taxon>Myrtaceae</taxon>
        <taxon>Myrtoideae</taxon>
        <taxon>Eucalypteae</taxon>
        <taxon>Eucalyptus</taxon>
    </lineage>
</organism>
<dbReference type="PROSITE" id="PS51473">
    <property type="entry name" value="GNK2"/>
    <property type="match status" value="1"/>
</dbReference>
<keyword evidence="10" id="KW-0044">Antibiotic</keyword>
<dbReference type="EMBL" id="JBJKBG010000007">
    <property type="protein sequence ID" value="KAL3730609.1"/>
    <property type="molecule type" value="Genomic_DNA"/>
</dbReference>
<evidence type="ECO:0000259" key="16">
    <source>
        <dbReference type="PROSITE" id="PS51473"/>
    </source>
</evidence>
<evidence type="ECO:0000256" key="10">
    <source>
        <dbReference type="ARBA" id="ARBA00023022"/>
    </source>
</evidence>
<evidence type="ECO:0000256" key="12">
    <source>
        <dbReference type="ARBA" id="ARBA00023157"/>
    </source>
</evidence>
<keyword evidence="5 15" id="KW-0732">Signal</keyword>
<keyword evidence="4" id="KW-0945">Host-virus interaction</keyword>
<dbReference type="Proteomes" id="UP001634007">
    <property type="component" value="Unassembled WGS sequence"/>
</dbReference>
<dbReference type="AlphaFoldDB" id="A0ABD3JRS4"/>
<feature type="chain" id="PRO_5044803110" description="Gnk2-homologous domain-containing protein" evidence="15">
    <location>
        <begin position="25"/>
        <end position="135"/>
    </location>
</feature>
<comment type="subcellular location">
    <subcellularLocation>
        <location evidence="13">Cell junction</location>
        <location evidence="13">Plasmodesma</location>
    </subcellularLocation>
    <subcellularLocation>
        <location evidence="1">Cell membrane</location>
        <topology evidence="1">Single-pass type I membrane protein</topology>
    </subcellularLocation>
</comment>
<keyword evidence="2" id="KW-0929">Antimicrobial</keyword>
<evidence type="ECO:0000256" key="4">
    <source>
        <dbReference type="ARBA" id="ARBA00022581"/>
    </source>
</evidence>
<dbReference type="GO" id="GO:0042742">
    <property type="term" value="P:defense response to bacterium"/>
    <property type="evidence" value="ECO:0007669"/>
    <property type="project" value="UniProtKB-KW"/>
</dbReference>
<dbReference type="GO" id="GO:0005537">
    <property type="term" value="F:D-mannose binding"/>
    <property type="evidence" value="ECO:0007669"/>
    <property type="project" value="UniProtKB-KW"/>
</dbReference>
<evidence type="ECO:0000256" key="13">
    <source>
        <dbReference type="ARBA" id="ARBA00024184"/>
    </source>
</evidence>
<dbReference type="GO" id="GO:0050832">
    <property type="term" value="P:defense response to fungus"/>
    <property type="evidence" value="ECO:0007669"/>
    <property type="project" value="UniProtKB-KW"/>
</dbReference>
<evidence type="ECO:0000256" key="3">
    <source>
        <dbReference type="ARBA" id="ARBA00022577"/>
    </source>
</evidence>
<feature type="domain" description="Gnk2-homologous" evidence="16">
    <location>
        <begin position="27"/>
        <end position="132"/>
    </location>
</feature>
<evidence type="ECO:0000313" key="17">
    <source>
        <dbReference type="EMBL" id="KAL3730609.1"/>
    </source>
</evidence>
<keyword evidence="9" id="KW-0965">Cell junction</keyword>
<evidence type="ECO:0000256" key="9">
    <source>
        <dbReference type="ARBA" id="ARBA00022949"/>
    </source>
</evidence>
<proteinExistence type="inferred from homology"/>
<dbReference type="PANTHER" id="PTHR32080">
    <property type="entry name" value="ANTIFUNGAL PROTEIN GINKBILOBIN-2-LIKE"/>
    <property type="match status" value="1"/>
</dbReference>
<evidence type="ECO:0000256" key="7">
    <source>
        <dbReference type="ARBA" id="ARBA00022737"/>
    </source>
</evidence>
<reference evidence="17 18" key="1">
    <citation type="submission" date="2024-11" db="EMBL/GenBank/DDBJ databases">
        <title>Chromosome-level genome assembly of Eucalyptus globulus Labill. provides insights into its genome evolution.</title>
        <authorList>
            <person name="Li X."/>
        </authorList>
    </citation>
    <scope>NUCLEOTIDE SEQUENCE [LARGE SCALE GENOMIC DNA]</scope>
    <source>
        <strain evidence="17">CL2024</strain>
        <tissue evidence="17">Fresh tender leaves</tissue>
    </source>
</reference>
<dbReference type="GO" id="GO:0009506">
    <property type="term" value="C:plasmodesma"/>
    <property type="evidence" value="ECO:0007669"/>
    <property type="project" value="UniProtKB-SubCell"/>
</dbReference>
<dbReference type="GO" id="GO:0031640">
    <property type="term" value="P:killing of cells of another organism"/>
    <property type="evidence" value="ECO:0007669"/>
    <property type="project" value="UniProtKB-KW"/>
</dbReference>
<dbReference type="GO" id="GO:0005886">
    <property type="term" value="C:plasma membrane"/>
    <property type="evidence" value="ECO:0007669"/>
    <property type="project" value="UniProtKB-SubCell"/>
</dbReference>
<dbReference type="InterPro" id="IPR051378">
    <property type="entry name" value="Cell2Cell_Antifungal"/>
</dbReference>
<dbReference type="InterPro" id="IPR002902">
    <property type="entry name" value="GNK2"/>
</dbReference>
<accession>A0ABD3JRS4</accession>
<evidence type="ECO:0000256" key="5">
    <source>
        <dbReference type="ARBA" id="ARBA00022729"/>
    </source>
</evidence>
<comment type="caution">
    <text evidence="17">The sequence shown here is derived from an EMBL/GenBank/DDBJ whole genome shotgun (WGS) entry which is preliminary data.</text>
</comment>
<evidence type="ECO:0000256" key="6">
    <source>
        <dbReference type="ARBA" id="ARBA00022734"/>
    </source>
</evidence>
<dbReference type="InterPro" id="IPR038408">
    <property type="entry name" value="GNK2_sf"/>
</dbReference>
<keyword evidence="3" id="KW-0295">Fungicide</keyword>
<keyword evidence="12" id="KW-1015">Disulfide bond</keyword>
<keyword evidence="11" id="KW-0465">Mannose-binding</keyword>
<name>A0ABD3JRS4_EUCGL</name>
<sequence length="135" mass="14879">MASLPRIAAAVVIALLHACKVIEGDPDTSLQYDICNGDKSTTFAYNDSVEGLLQDIVDNTSNSGFYNYYTERKEFLTKTCFGHGACNGHLSHPDCHGCLSAAKQKILELCTLSVGAQVQLTDCRIRYEDCFFQEN</sequence>
<dbReference type="PANTHER" id="PTHR32080:SF54">
    <property type="entry name" value="GNK2-HOMOLOGOUS DOMAIN-CONTAINING PROTEIN"/>
    <property type="match status" value="1"/>
</dbReference>
<keyword evidence="7" id="KW-0677">Repeat</keyword>
<keyword evidence="6" id="KW-0430">Lectin</keyword>
<evidence type="ECO:0000256" key="8">
    <source>
        <dbReference type="ARBA" id="ARBA00022821"/>
    </source>
</evidence>
<evidence type="ECO:0000256" key="1">
    <source>
        <dbReference type="ARBA" id="ARBA00004251"/>
    </source>
</evidence>
<gene>
    <name evidence="17" type="ORF">ACJRO7_027608</name>
</gene>
<keyword evidence="8" id="KW-0611">Plant defense</keyword>
<evidence type="ECO:0000256" key="2">
    <source>
        <dbReference type="ARBA" id="ARBA00022529"/>
    </source>
</evidence>
<evidence type="ECO:0000256" key="15">
    <source>
        <dbReference type="SAM" id="SignalP"/>
    </source>
</evidence>
<dbReference type="Pfam" id="PF01657">
    <property type="entry name" value="Stress-antifung"/>
    <property type="match status" value="1"/>
</dbReference>
<evidence type="ECO:0000256" key="14">
    <source>
        <dbReference type="ARBA" id="ARBA00038393"/>
    </source>
</evidence>
<feature type="signal peptide" evidence="15">
    <location>
        <begin position="1"/>
        <end position="24"/>
    </location>
</feature>
<keyword evidence="18" id="KW-1185">Reference proteome</keyword>
<dbReference type="CDD" id="cd23509">
    <property type="entry name" value="Gnk2-like"/>
    <property type="match status" value="1"/>
</dbReference>